<feature type="domain" description="Pyrroline-5-carboxylate reductase dimerisation" evidence="4">
    <location>
        <begin position="159"/>
        <end position="261"/>
    </location>
</feature>
<reference evidence="5" key="1">
    <citation type="journal article" date="2014" name="Int. J. Syst. Evol. Microbiol.">
        <title>Complete genome sequence of Corynebacterium casei LMG S-19264T (=DSM 44701T), isolated from a smear-ripened cheese.</title>
        <authorList>
            <consortium name="US DOE Joint Genome Institute (JGI-PGF)"/>
            <person name="Walter F."/>
            <person name="Albersmeier A."/>
            <person name="Kalinowski J."/>
            <person name="Ruckert C."/>
        </authorList>
    </citation>
    <scope>NUCLEOTIDE SEQUENCE</scope>
    <source>
        <strain evidence="5">CGMCC 1.12698</strain>
    </source>
</reference>
<evidence type="ECO:0000259" key="4">
    <source>
        <dbReference type="Pfam" id="PF14748"/>
    </source>
</evidence>
<evidence type="ECO:0000256" key="1">
    <source>
        <dbReference type="ARBA" id="ARBA00005525"/>
    </source>
</evidence>
<dbReference type="PANTHER" id="PTHR11645">
    <property type="entry name" value="PYRROLINE-5-CARBOXYLATE REDUCTASE"/>
    <property type="match status" value="1"/>
</dbReference>
<dbReference type="InterPro" id="IPR029036">
    <property type="entry name" value="P5CR_dimer"/>
</dbReference>
<evidence type="ECO:0000313" key="6">
    <source>
        <dbReference type="Proteomes" id="UP000605259"/>
    </source>
</evidence>
<keyword evidence="6" id="KW-1185">Reference proteome</keyword>
<evidence type="ECO:0000313" key="5">
    <source>
        <dbReference type="EMBL" id="GGE74701.1"/>
    </source>
</evidence>
<comment type="caution">
    <text evidence="5">The sequence shown here is derived from an EMBL/GenBank/DDBJ whole genome shotgun (WGS) entry which is preliminary data.</text>
</comment>
<dbReference type="InterPro" id="IPR028939">
    <property type="entry name" value="P5C_Rdtase_cat_N"/>
</dbReference>
<evidence type="ECO:0000259" key="3">
    <source>
        <dbReference type="Pfam" id="PF03807"/>
    </source>
</evidence>
<dbReference type="Gene3D" id="3.40.50.720">
    <property type="entry name" value="NAD(P)-binding Rossmann-like Domain"/>
    <property type="match status" value="1"/>
</dbReference>
<dbReference type="SUPFAM" id="SSF51735">
    <property type="entry name" value="NAD(P)-binding Rossmann-fold domains"/>
    <property type="match status" value="1"/>
</dbReference>
<dbReference type="PANTHER" id="PTHR11645:SF51">
    <property type="entry name" value="COME OPERON PROTEIN 4"/>
    <property type="match status" value="1"/>
</dbReference>
<sequence>MNVGIIGTGNMGKILIDAFMESRVLMPSDLFITNRTLEKAYAIQRQYPAISVEDHIFEVIQKADLIFLCVKPLEIYPILKEHTDYFTEQKCLVSITSPISVEQLETVVHCQVARVIPSITNQALSGVSLLTFGENCNEEWRRTIEELFGSISTPTFIEESITRIASDIVSCGPAFMSYLLQRFIQAATTKTPITEEHATKLATGMLVGMGKLFEKELFTLPTLQEKVCVKGGITGEGIKVLERELEGIFEQLVTATHLKFEEDVHEVQKQFNQHEV</sequence>
<dbReference type="Gene3D" id="1.10.3730.10">
    <property type="entry name" value="ProC C-terminal domain-like"/>
    <property type="match status" value="1"/>
</dbReference>
<evidence type="ECO:0000256" key="2">
    <source>
        <dbReference type="PIRSR" id="PIRSR000193-1"/>
    </source>
</evidence>
<feature type="binding site" evidence="2">
    <location>
        <begin position="6"/>
        <end position="11"/>
    </location>
    <ligand>
        <name>NADP(+)</name>
        <dbReference type="ChEBI" id="CHEBI:58349"/>
    </ligand>
</feature>
<accession>A0A917AU16</accession>
<dbReference type="InterPro" id="IPR053790">
    <property type="entry name" value="P5CR-like_CS"/>
</dbReference>
<proteinExistence type="inferred from homology"/>
<dbReference type="GO" id="GO:0004735">
    <property type="term" value="F:pyrroline-5-carboxylate reductase activity"/>
    <property type="evidence" value="ECO:0007669"/>
    <property type="project" value="InterPro"/>
</dbReference>
<dbReference type="Pfam" id="PF03807">
    <property type="entry name" value="F420_oxidored"/>
    <property type="match status" value="1"/>
</dbReference>
<dbReference type="GO" id="GO:0055129">
    <property type="term" value="P:L-proline biosynthetic process"/>
    <property type="evidence" value="ECO:0007669"/>
    <property type="project" value="TreeGrafter"/>
</dbReference>
<protein>
    <submittedName>
        <fullName evidence="5">Pyrroline-5-carboxylate reductase</fullName>
    </submittedName>
</protein>
<dbReference type="InterPro" id="IPR008927">
    <property type="entry name" value="6-PGluconate_DH-like_C_sf"/>
</dbReference>
<organism evidence="5 6">
    <name type="scientific">Priestia taiwanensis</name>
    <dbReference type="NCBI Taxonomy" id="1347902"/>
    <lineage>
        <taxon>Bacteria</taxon>
        <taxon>Bacillati</taxon>
        <taxon>Bacillota</taxon>
        <taxon>Bacilli</taxon>
        <taxon>Bacillales</taxon>
        <taxon>Bacillaceae</taxon>
        <taxon>Priestia</taxon>
    </lineage>
</organism>
<dbReference type="InterPro" id="IPR036291">
    <property type="entry name" value="NAD(P)-bd_dom_sf"/>
</dbReference>
<dbReference type="NCBIfam" id="NF005814">
    <property type="entry name" value="PRK07680.1"/>
    <property type="match status" value="1"/>
</dbReference>
<dbReference type="PIRSF" id="PIRSF000193">
    <property type="entry name" value="Pyrrol-5-carb_rd"/>
    <property type="match status" value="1"/>
</dbReference>
<keyword evidence="2" id="KW-0521">NADP</keyword>
<dbReference type="AlphaFoldDB" id="A0A917AU16"/>
<dbReference type="PROSITE" id="PS00521">
    <property type="entry name" value="P5CR"/>
    <property type="match status" value="1"/>
</dbReference>
<dbReference type="EMBL" id="BMFK01000002">
    <property type="protein sequence ID" value="GGE74701.1"/>
    <property type="molecule type" value="Genomic_DNA"/>
</dbReference>
<dbReference type="Proteomes" id="UP000605259">
    <property type="component" value="Unassembled WGS sequence"/>
</dbReference>
<dbReference type="InterPro" id="IPR000304">
    <property type="entry name" value="Pyrroline-COOH_reductase"/>
</dbReference>
<name>A0A917AU16_9BACI</name>
<dbReference type="SUPFAM" id="SSF48179">
    <property type="entry name" value="6-phosphogluconate dehydrogenase C-terminal domain-like"/>
    <property type="match status" value="1"/>
</dbReference>
<reference evidence="5" key="2">
    <citation type="submission" date="2020-09" db="EMBL/GenBank/DDBJ databases">
        <authorList>
            <person name="Sun Q."/>
            <person name="Zhou Y."/>
        </authorList>
    </citation>
    <scope>NUCLEOTIDE SEQUENCE</scope>
    <source>
        <strain evidence="5">CGMCC 1.12698</strain>
    </source>
</reference>
<feature type="domain" description="Pyrroline-5-carboxylate reductase catalytic N-terminal" evidence="3">
    <location>
        <begin position="3"/>
        <end position="97"/>
    </location>
</feature>
<comment type="similarity">
    <text evidence="1">Belongs to the pyrroline-5-carboxylate reductase family.</text>
</comment>
<dbReference type="RefSeq" id="WP_188388891.1">
    <property type="nucleotide sequence ID" value="NZ_BMFK01000002.1"/>
</dbReference>
<gene>
    <name evidence="5" type="primary">proC</name>
    <name evidence="5" type="ORF">GCM10007140_25680</name>
</gene>
<dbReference type="Pfam" id="PF14748">
    <property type="entry name" value="P5CR_dimer"/>
    <property type="match status" value="1"/>
</dbReference>